<proteinExistence type="inferred from homology"/>
<dbReference type="InterPro" id="IPR000806">
    <property type="entry name" value="RabGDI"/>
</dbReference>
<keyword evidence="4" id="KW-1185">Reference proteome</keyword>
<dbReference type="InterPro" id="IPR036188">
    <property type="entry name" value="FAD/NAD-bd_sf"/>
</dbReference>
<dbReference type="InterPro" id="IPR018203">
    <property type="entry name" value="GDP_dissociation_inhibitor"/>
</dbReference>
<dbReference type="Proteomes" id="UP000774617">
    <property type="component" value="Unassembled WGS sequence"/>
</dbReference>
<dbReference type="Pfam" id="PF00996">
    <property type="entry name" value="GDI"/>
    <property type="match status" value="1"/>
</dbReference>
<evidence type="ECO:0000313" key="4">
    <source>
        <dbReference type="Proteomes" id="UP000774617"/>
    </source>
</evidence>
<reference evidence="3 4" key="1">
    <citation type="journal article" date="2021" name="Nat. Commun.">
        <title>Genetic determinants of endophytism in the Arabidopsis root mycobiome.</title>
        <authorList>
            <person name="Mesny F."/>
            <person name="Miyauchi S."/>
            <person name="Thiergart T."/>
            <person name="Pickel B."/>
            <person name="Atanasova L."/>
            <person name="Karlsson M."/>
            <person name="Huettel B."/>
            <person name="Barry K.W."/>
            <person name="Haridas S."/>
            <person name="Chen C."/>
            <person name="Bauer D."/>
            <person name="Andreopoulos W."/>
            <person name="Pangilinan J."/>
            <person name="LaButti K."/>
            <person name="Riley R."/>
            <person name="Lipzen A."/>
            <person name="Clum A."/>
            <person name="Drula E."/>
            <person name="Henrissat B."/>
            <person name="Kohler A."/>
            <person name="Grigoriev I.V."/>
            <person name="Martin F.M."/>
            <person name="Hacquard S."/>
        </authorList>
    </citation>
    <scope>NUCLEOTIDE SEQUENCE [LARGE SCALE GENOMIC DNA]</scope>
    <source>
        <strain evidence="3 4">MPI-SDFR-AT-0080</strain>
    </source>
</reference>
<organism evidence="3 4">
    <name type="scientific">Macrophomina phaseolina</name>
    <dbReference type="NCBI Taxonomy" id="35725"/>
    <lineage>
        <taxon>Eukaryota</taxon>
        <taxon>Fungi</taxon>
        <taxon>Dikarya</taxon>
        <taxon>Ascomycota</taxon>
        <taxon>Pezizomycotina</taxon>
        <taxon>Dothideomycetes</taxon>
        <taxon>Dothideomycetes incertae sedis</taxon>
        <taxon>Botryosphaeriales</taxon>
        <taxon>Botryosphaeriaceae</taxon>
        <taxon>Macrophomina</taxon>
    </lineage>
</organism>
<dbReference type="PRINTS" id="PR00892">
    <property type="entry name" value="RABGDI"/>
</dbReference>
<comment type="caution">
    <text evidence="3">The sequence shown here is derived from an EMBL/GenBank/DDBJ whole genome shotgun (WGS) entry which is preliminary data.</text>
</comment>
<dbReference type="EMBL" id="JAGTJR010000010">
    <property type="protein sequence ID" value="KAH7053242.1"/>
    <property type="molecule type" value="Genomic_DNA"/>
</dbReference>
<sequence length="467" mass="51926">MEEVAPEYDVVVLGTGLTECVLSGVLSVKGKKVLHMDRNDHYGGEAASLNIEAMFKKYGNYKEGEEPWKKYGRVNDWNIDLVPKLLMSNGELTNILVSTDVTRYLEFKQIAGSFVQQGKGPKATVAKVPSDAGEALRSPLMGLFEKRRARSFLEWVGSYKKEDSATHKGLNINTCTMKDVYDKFGLEDSTRDFIGHSMALYQTDEYINNAGQADETIERIRLYVNSMARYGKSPYIYPLYGLGELPQGFARLSAIYGGTYMLNADVDEVLYENGKVSGIKATMKEKDAPGEGMKFTTKCKKILADPSYFPEKVKPSGHLLKAICILNHPIPGTEDSDSLQLIIPQSQVGRKNDVYIAVVSSAHNVCPKGYYIAIVSTIAEGDSNHHLELEPGFERLGKIEEKFMGPPIPLYEPIEDGSNDNVFISKSYDATSHFETTTDDIKNIYKRAEGEDLVVEGLREVQVAAEE</sequence>
<dbReference type="SUPFAM" id="SSF51905">
    <property type="entry name" value="FAD/NAD(P)-binding domain"/>
    <property type="match status" value="2"/>
</dbReference>
<evidence type="ECO:0000256" key="1">
    <source>
        <dbReference type="ARBA" id="ARBA00005593"/>
    </source>
</evidence>
<comment type="similarity">
    <text evidence="1 2">Belongs to the Rab GDI family.</text>
</comment>
<protein>
    <recommendedName>
        <fullName evidence="2">Rab GDP dissociation inhibitor</fullName>
    </recommendedName>
</protein>
<name>A0ABQ8GE75_9PEZI</name>
<dbReference type="PANTHER" id="PTHR11787">
    <property type="entry name" value="RAB GDP-DISSOCIATION INHIBITOR"/>
    <property type="match status" value="1"/>
</dbReference>
<accession>A0ABQ8GE75</accession>
<gene>
    <name evidence="3" type="ORF">B0J12DRAFT_49801</name>
</gene>
<dbReference type="Gene3D" id="3.50.50.60">
    <property type="entry name" value="FAD/NAD(P)-binding domain"/>
    <property type="match status" value="1"/>
</dbReference>
<dbReference type="PANTHER" id="PTHR11787:SF8">
    <property type="entry name" value="RAB GDP DISSOCIATION INHIBITOR"/>
    <property type="match status" value="1"/>
</dbReference>
<dbReference type="Gene3D" id="1.10.405.10">
    <property type="entry name" value="Guanine Nucleotide Dissociation Inhibitor, domain 1"/>
    <property type="match status" value="1"/>
</dbReference>
<evidence type="ECO:0000256" key="2">
    <source>
        <dbReference type="RuleBase" id="RU363124"/>
    </source>
</evidence>
<dbReference type="Gene3D" id="3.30.519.10">
    <property type="entry name" value="Guanine Nucleotide Dissociation Inhibitor, domain 2"/>
    <property type="match status" value="1"/>
</dbReference>
<evidence type="ECO:0000313" key="3">
    <source>
        <dbReference type="EMBL" id="KAH7053242.1"/>
    </source>
</evidence>
<dbReference type="PRINTS" id="PR00891">
    <property type="entry name" value="RABGDIREP"/>
</dbReference>